<dbReference type="GO" id="GO:0015421">
    <property type="term" value="F:ABC-type oligopeptide transporter activity"/>
    <property type="evidence" value="ECO:0007669"/>
    <property type="project" value="TreeGrafter"/>
</dbReference>
<dbReference type="PANTHER" id="PTHR43394:SF1">
    <property type="entry name" value="ATP-BINDING CASSETTE SUB-FAMILY B MEMBER 10, MITOCHONDRIAL"/>
    <property type="match status" value="1"/>
</dbReference>
<gene>
    <name evidence="1" type="ORF">B8V81_0420</name>
</gene>
<keyword evidence="1" id="KW-0067">ATP-binding</keyword>
<proteinExistence type="predicted"/>
<dbReference type="EMBL" id="NFEZ01000001">
    <property type="protein sequence ID" value="PLT48288.1"/>
    <property type="molecule type" value="Genomic_DNA"/>
</dbReference>
<dbReference type="PANTHER" id="PTHR43394">
    <property type="entry name" value="ATP-DEPENDENT PERMEASE MDL1, MITOCHONDRIAL"/>
    <property type="match status" value="1"/>
</dbReference>
<organism evidence="1 2">
    <name type="scientific">Paenibacillus pasadenensis</name>
    <dbReference type="NCBI Taxonomy" id="217090"/>
    <lineage>
        <taxon>Bacteria</taxon>
        <taxon>Bacillati</taxon>
        <taxon>Bacillota</taxon>
        <taxon>Bacilli</taxon>
        <taxon>Bacillales</taxon>
        <taxon>Paenibacillaceae</taxon>
        <taxon>Paenibacillus</taxon>
    </lineage>
</organism>
<dbReference type="Gene3D" id="3.40.50.300">
    <property type="entry name" value="P-loop containing nucleotide triphosphate hydrolases"/>
    <property type="match status" value="1"/>
</dbReference>
<keyword evidence="1" id="KW-0547">Nucleotide-binding</keyword>
<dbReference type="Proteomes" id="UP000234789">
    <property type="component" value="Unassembled WGS sequence"/>
</dbReference>
<accession>A0A2N5NDA1</accession>
<name>A0A2N5NDA1_9BACL</name>
<dbReference type="GO" id="GO:0005524">
    <property type="term" value="F:ATP binding"/>
    <property type="evidence" value="ECO:0007669"/>
    <property type="project" value="UniProtKB-KW"/>
</dbReference>
<dbReference type="SUPFAM" id="SSF52540">
    <property type="entry name" value="P-loop containing nucleoside triphosphate hydrolases"/>
    <property type="match status" value="1"/>
</dbReference>
<evidence type="ECO:0000313" key="1">
    <source>
        <dbReference type="EMBL" id="PLT48288.1"/>
    </source>
</evidence>
<evidence type="ECO:0000313" key="2">
    <source>
        <dbReference type="Proteomes" id="UP000234789"/>
    </source>
</evidence>
<dbReference type="AlphaFoldDB" id="A0A2N5NDA1"/>
<comment type="caution">
    <text evidence="1">The sequence shown here is derived from an EMBL/GenBank/DDBJ whole genome shotgun (WGS) entry which is preliminary data.</text>
</comment>
<reference evidence="1 2" key="1">
    <citation type="submission" date="2017-05" db="EMBL/GenBank/DDBJ databases">
        <title>Functional genome analysis of Paenibacillus pasadenensis strain R16: insights on endophytic life style and antifungal activity.</title>
        <authorList>
            <person name="Passera A."/>
            <person name="Marcolungo L."/>
            <person name="Casati P."/>
            <person name="Brasca M."/>
            <person name="Quaglino F."/>
            <person name="Delledonne M."/>
        </authorList>
    </citation>
    <scope>NUCLEOTIDE SEQUENCE [LARGE SCALE GENOMIC DNA]</scope>
    <source>
        <strain evidence="1 2">R16</strain>
    </source>
</reference>
<keyword evidence="2" id="KW-1185">Reference proteome</keyword>
<dbReference type="RefSeq" id="WP_180968356.1">
    <property type="nucleotide sequence ID" value="NZ_NFEZ01000001.1"/>
</dbReference>
<dbReference type="InterPro" id="IPR039421">
    <property type="entry name" value="Type_1_exporter"/>
</dbReference>
<dbReference type="InterPro" id="IPR027417">
    <property type="entry name" value="P-loop_NTPase"/>
</dbReference>
<protein>
    <submittedName>
        <fullName evidence="1">ABC transporter, ATP-binding protein</fullName>
    </submittedName>
</protein>
<sequence>MRLAIARTLLADPRLIVLDEATASLDTESEALIQEALAALLRERTCLVIAHRLSTVRSSSRIVVLEAGRIVESGSHDELMAGSGRYRSLYERQFPQASADGEAV</sequence>